<accession>A0A1Q9H3N7</accession>
<dbReference type="Gene3D" id="3.10.105.10">
    <property type="entry name" value="Dipeptide-binding Protein, Domain 3"/>
    <property type="match status" value="1"/>
</dbReference>
<dbReference type="PANTHER" id="PTHR30290">
    <property type="entry name" value="PERIPLASMIC BINDING COMPONENT OF ABC TRANSPORTER"/>
    <property type="match status" value="1"/>
</dbReference>
<dbReference type="EMBL" id="CP061854">
    <property type="protein sequence ID" value="QOD57077.1"/>
    <property type="molecule type" value="Genomic_DNA"/>
</dbReference>
<evidence type="ECO:0000259" key="2">
    <source>
        <dbReference type="Pfam" id="PF00496"/>
    </source>
</evidence>
<dbReference type="InterPro" id="IPR039424">
    <property type="entry name" value="SBP_5"/>
</dbReference>
<dbReference type="Pfam" id="PF00496">
    <property type="entry name" value="SBP_bac_5"/>
    <property type="match status" value="1"/>
</dbReference>
<evidence type="ECO:0000313" key="3">
    <source>
        <dbReference type="EMBL" id="QOD57077.1"/>
    </source>
</evidence>
<dbReference type="CDD" id="cd08497">
    <property type="entry name" value="MbnE-like"/>
    <property type="match status" value="1"/>
</dbReference>
<dbReference type="GO" id="GO:0042884">
    <property type="term" value="P:microcin transport"/>
    <property type="evidence" value="ECO:0007669"/>
    <property type="project" value="TreeGrafter"/>
</dbReference>
<evidence type="ECO:0000313" key="4">
    <source>
        <dbReference type="Proteomes" id="UP000516656"/>
    </source>
</evidence>
<evidence type="ECO:0000256" key="1">
    <source>
        <dbReference type="ARBA" id="ARBA00022729"/>
    </source>
</evidence>
<feature type="domain" description="Solute-binding protein family 5" evidence="2">
    <location>
        <begin position="96"/>
        <end position="477"/>
    </location>
</feature>
<keyword evidence="1" id="KW-0732">Signal</keyword>
<proteinExistence type="predicted"/>
<protein>
    <submittedName>
        <fullName evidence="3">ABC transporter substrate-binding protein</fullName>
    </submittedName>
</protein>
<dbReference type="PANTHER" id="PTHR30290:SF64">
    <property type="entry name" value="ABC TRANSPORTER PERIPLASMIC BINDING PROTEIN"/>
    <property type="match status" value="1"/>
</dbReference>
<dbReference type="AlphaFoldDB" id="A0A1Q9H3N7"/>
<reference evidence="3 4" key="1">
    <citation type="submission" date="2020-09" db="EMBL/GenBank/DDBJ databases">
        <title>Complete, closed and curated genome sequences of Photobacterium damselae subsp. piscicida isolates from Australia indicate localised evolution and additional plasmid-borne pathogenicity mechanisms.</title>
        <authorList>
            <person name="Baseggio L."/>
            <person name="Silayeva O."/>
            <person name="Buller N."/>
            <person name="Landos M."/>
            <person name="Engelstaedter J."/>
            <person name="Barnes A.C."/>
        </authorList>
    </citation>
    <scope>NUCLEOTIDE SEQUENCE [LARGE SCALE GENOMIC DNA]</scope>
    <source>
        <strain evidence="3 4">AS-16-0540-1</strain>
    </source>
</reference>
<dbReference type="InterPro" id="IPR030678">
    <property type="entry name" value="Peptide/Ni-bd"/>
</dbReference>
<sequence>MMKPIVMTVAALGWLMIVPSWATTLPDDLKWQTNLDEPLFASPDAQFGGTFRTYIASFPQTFRVVGPDSNGSFRGWLVDYQPALVAKHPNTEAWLPNLATHWALADDHKTVYFRLNPAAKWSDGKPVTADDYLFMLQMMRSKDIVAPWYNEYYSKQIVDIVKFDDHTIAVKQAEPKNPDDLLYYSNLQPRPKHFYKVKMDKNSDGIDDNYVRRYNFKPEPVTGTYYLDKVKKGKSVTFRHVGQDWWGYQNPYYKHRYNVEKIRLTVIRDNDIARKHYEKGSLDAFNLVMPSLWHDKSNTEPYQKGYIEKFWGYNQTLQGAGGIWINTQKPLLNNIDVRKGLGYATDFDGMIEKVLRGDYVRQANGMGVGQGDYTNKDIQAPKFDLTKANEYFIKAGFDQFDAQGIRMNKKGERLSFAITYAYAEHTPRLAYLKEQAKQAGVEYILNLVDGSSAFKYVLENKHQLSFHTMGSSEIPAYWEYLHSSNANQPQTNNFTNYASSDMDSLIMAYRNEFDVSKKKALSKEIQQIVADEALIIPGYMVPYTRVGYWRWMKYPTPAMTKKTEQLFSVGMNSDLGTYWIDEKIKKETLAAIKQNKSFKPKVIVDESYK</sequence>
<organism evidence="3 4">
    <name type="scientific">Photobacterium damsela subsp. piscicida</name>
    <name type="common">Pasteurella piscicida</name>
    <dbReference type="NCBI Taxonomy" id="38294"/>
    <lineage>
        <taxon>Bacteria</taxon>
        <taxon>Pseudomonadati</taxon>
        <taxon>Pseudomonadota</taxon>
        <taxon>Gammaproteobacteria</taxon>
        <taxon>Vibrionales</taxon>
        <taxon>Vibrionaceae</taxon>
        <taxon>Photobacterium</taxon>
    </lineage>
</organism>
<dbReference type="PIRSF" id="PIRSF002741">
    <property type="entry name" value="MppA"/>
    <property type="match status" value="1"/>
</dbReference>
<dbReference type="GO" id="GO:1904680">
    <property type="term" value="F:peptide transmembrane transporter activity"/>
    <property type="evidence" value="ECO:0007669"/>
    <property type="project" value="TreeGrafter"/>
</dbReference>
<dbReference type="Gene3D" id="3.40.190.10">
    <property type="entry name" value="Periplasmic binding protein-like II"/>
    <property type="match status" value="1"/>
</dbReference>
<gene>
    <name evidence="3" type="ORF">IC627_03295</name>
</gene>
<dbReference type="RefSeq" id="WP_044174698.1">
    <property type="nucleotide sequence ID" value="NZ_AP018045.1"/>
</dbReference>
<dbReference type="GO" id="GO:0015833">
    <property type="term" value="P:peptide transport"/>
    <property type="evidence" value="ECO:0007669"/>
    <property type="project" value="TreeGrafter"/>
</dbReference>
<dbReference type="GO" id="GO:0030288">
    <property type="term" value="C:outer membrane-bounded periplasmic space"/>
    <property type="evidence" value="ECO:0007669"/>
    <property type="project" value="TreeGrafter"/>
</dbReference>
<dbReference type="Proteomes" id="UP000516656">
    <property type="component" value="Chromosome 1"/>
</dbReference>
<dbReference type="GO" id="GO:0043190">
    <property type="term" value="C:ATP-binding cassette (ABC) transporter complex"/>
    <property type="evidence" value="ECO:0007669"/>
    <property type="project" value="InterPro"/>
</dbReference>
<dbReference type="InterPro" id="IPR000914">
    <property type="entry name" value="SBP_5_dom"/>
</dbReference>
<dbReference type="SUPFAM" id="SSF53850">
    <property type="entry name" value="Periplasmic binding protein-like II"/>
    <property type="match status" value="1"/>
</dbReference>
<name>A0A1Q9H3N7_PHODP</name>